<evidence type="ECO:0000259" key="1">
    <source>
        <dbReference type="Pfam" id="PF03061"/>
    </source>
</evidence>
<dbReference type="Gene3D" id="3.10.129.10">
    <property type="entry name" value="Hotdog Thioesterase"/>
    <property type="match status" value="1"/>
</dbReference>
<dbReference type="SUPFAM" id="SSF54637">
    <property type="entry name" value="Thioesterase/thiol ester dehydrase-isomerase"/>
    <property type="match status" value="1"/>
</dbReference>
<dbReference type="AlphaFoldDB" id="A0A973A9Y7"/>
<dbReference type="InterPro" id="IPR006683">
    <property type="entry name" value="Thioestr_dom"/>
</dbReference>
<evidence type="ECO:0000313" key="3">
    <source>
        <dbReference type="Proteomes" id="UP000754644"/>
    </source>
</evidence>
<evidence type="ECO:0000313" key="2">
    <source>
        <dbReference type="EMBL" id="NQV65236.1"/>
    </source>
</evidence>
<dbReference type="GO" id="GO:0016790">
    <property type="term" value="F:thiolester hydrolase activity"/>
    <property type="evidence" value="ECO:0007669"/>
    <property type="project" value="UniProtKB-ARBA"/>
</dbReference>
<reference evidence="2" key="1">
    <citation type="submission" date="2020-05" db="EMBL/GenBank/DDBJ databases">
        <title>Sulfur intermediates as new biogeochemical hubs in an aquatic model microbial ecosystem.</title>
        <authorList>
            <person name="Vigneron A."/>
        </authorList>
    </citation>
    <scope>NUCLEOTIDE SEQUENCE</scope>
    <source>
        <strain evidence="2">Bin.250</strain>
    </source>
</reference>
<comment type="caution">
    <text evidence="2">The sequence shown here is derived from an EMBL/GenBank/DDBJ whole genome shotgun (WGS) entry which is preliminary data.</text>
</comment>
<dbReference type="InterPro" id="IPR029069">
    <property type="entry name" value="HotDog_dom_sf"/>
</dbReference>
<proteinExistence type="predicted"/>
<dbReference type="Proteomes" id="UP000754644">
    <property type="component" value="Unassembled WGS sequence"/>
</dbReference>
<organism evidence="2 3">
    <name type="scientific">SAR86 cluster bacterium</name>
    <dbReference type="NCBI Taxonomy" id="2030880"/>
    <lineage>
        <taxon>Bacteria</taxon>
        <taxon>Pseudomonadati</taxon>
        <taxon>Pseudomonadota</taxon>
        <taxon>Gammaproteobacteria</taxon>
        <taxon>SAR86 cluster</taxon>
    </lineage>
</organism>
<gene>
    <name evidence="2" type="ORF">HQ497_07715</name>
</gene>
<sequence>MTEQPASASHCFVCGPENPIGLHLTFRLENNICRAEFTPQSQHCGYSGITHGGIIFSALDDVMANWLVLQGKRAYTAKVDLRYKDALPTGTPVRLEGHCLKSRGRLFMMRGLMVRIDNEQTIAECDASFMLSA</sequence>
<dbReference type="CDD" id="cd03443">
    <property type="entry name" value="PaaI_thioesterase"/>
    <property type="match status" value="1"/>
</dbReference>
<name>A0A973A9Y7_9GAMM</name>
<dbReference type="EMBL" id="JABMOJ010000290">
    <property type="protein sequence ID" value="NQV65236.1"/>
    <property type="molecule type" value="Genomic_DNA"/>
</dbReference>
<dbReference type="Pfam" id="PF03061">
    <property type="entry name" value="4HBT"/>
    <property type="match status" value="1"/>
</dbReference>
<feature type="domain" description="Thioesterase" evidence="1">
    <location>
        <begin position="48"/>
        <end position="119"/>
    </location>
</feature>
<protein>
    <submittedName>
        <fullName evidence="2">PaaI family thioesterase</fullName>
    </submittedName>
</protein>
<accession>A0A973A9Y7</accession>